<accession>A0A066WU91</accession>
<dbReference type="EMBL" id="JNCA01000021">
    <property type="protein sequence ID" value="KDN54534.1"/>
    <property type="molecule type" value="Genomic_DNA"/>
</dbReference>
<name>A0A066WU91_9FLAO</name>
<proteinExistence type="predicted"/>
<sequence length="174" mass="20876">MKNKIIFLSLIFFLNFSLHAQKSDWTKTELLNYKTLANLATYVSKHKNNKLSKEVLFKNYIYFDYVLNDTVVERKESRIQHFDSLFSRFKNIVNRIGIKNLDAKPVRFYKNNEVYKPFENELQKTEKNVFVYFDKRKPHSPLGTLLFEEKSNKLIAWILLNQGGYHYFLTFNLL</sequence>
<reference evidence="2 3" key="1">
    <citation type="submission" date="2014-05" db="EMBL/GenBank/DDBJ databases">
        <title>Genome Sequence of Flavobacterium sp. EM1321.</title>
        <authorList>
            <person name="Shin S.-K."/>
            <person name="Yi H."/>
        </authorList>
    </citation>
    <scope>NUCLEOTIDE SEQUENCE [LARGE SCALE GENOMIC DNA]</scope>
    <source>
        <strain evidence="2 3">EM1321</strain>
    </source>
</reference>
<protein>
    <submittedName>
        <fullName evidence="2">Uncharacterized protein</fullName>
    </submittedName>
</protein>
<dbReference type="RefSeq" id="WP_035660456.1">
    <property type="nucleotide sequence ID" value="NZ_JNCA01000021.1"/>
</dbReference>
<dbReference type="Proteomes" id="UP000027064">
    <property type="component" value="Unassembled WGS sequence"/>
</dbReference>
<dbReference type="PATRIC" id="fig|1492738.3.peg.2245"/>
<evidence type="ECO:0000313" key="3">
    <source>
        <dbReference type="Proteomes" id="UP000027064"/>
    </source>
</evidence>
<dbReference type="AlphaFoldDB" id="A0A066WU91"/>
<keyword evidence="1" id="KW-0732">Signal</keyword>
<gene>
    <name evidence="2" type="ORF">FEM21_22570</name>
</gene>
<keyword evidence="3" id="KW-1185">Reference proteome</keyword>
<feature type="signal peptide" evidence="1">
    <location>
        <begin position="1"/>
        <end position="20"/>
    </location>
</feature>
<evidence type="ECO:0000313" key="2">
    <source>
        <dbReference type="EMBL" id="KDN54534.1"/>
    </source>
</evidence>
<organism evidence="2 3">
    <name type="scientific">Flavobacterium seoulense</name>
    <dbReference type="NCBI Taxonomy" id="1492738"/>
    <lineage>
        <taxon>Bacteria</taxon>
        <taxon>Pseudomonadati</taxon>
        <taxon>Bacteroidota</taxon>
        <taxon>Flavobacteriia</taxon>
        <taxon>Flavobacteriales</taxon>
        <taxon>Flavobacteriaceae</taxon>
        <taxon>Flavobacterium</taxon>
    </lineage>
</organism>
<dbReference type="eggNOG" id="ENOG5034B0K">
    <property type="taxonomic scope" value="Bacteria"/>
</dbReference>
<dbReference type="OrthoDB" id="1438563at2"/>
<evidence type="ECO:0000256" key="1">
    <source>
        <dbReference type="SAM" id="SignalP"/>
    </source>
</evidence>
<feature type="chain" id="PRO_5001629451" evidence="1">
    <location>
        <begin position="21"/>
        <end position="174"/>
    </location>
</feature>
<comment type="caution">
    <text evidence="2">The sequence shown here is derived from an EMBL/GenBank/DDBJ whole genome shotgun (WGS) entry which is preliminary data.</text>
</comment>